<reference evidence="3" key="1">
    <citation type="submission" date="2022-01" db="EMBL/GenBank/DDBJ databases">
        <title>Whole genome-based taxonomy of the Shewanellaceae.</title>
        <authorList>
            <person name="Martin-Rodriguez A.J."/>
        </authorList>
    </citation>
    <scope>NUCLEOTIDE SEQUENCE</scope>
    <source>
        <strain evidence="3">KCTC 23973</strain>
    </source>
</reference>
<feature type="transmembrane region" description="Helical" evidence="1">
    <location>
        <begin position="64"/>
        <end position="83"/>
    </location>
</feature>
<protein>
    <submittedName>
        <fullName evidence="3">VWA domain-containing protein</fullName>
    </submittedName>
</protein>
<dbReference type="InterPro" id="IPR036465">
    <property type="entry name" value="vWFA_dom_sf"/>
</dbReference>
<sequence length="358" mass="39266">MSISLEYPWLLILVILPLFIFRFSPAYLQPSASIYLPFFARLIRATGQTPTSGNQVQQRKRVQMLALLLSWLLLIVCLARPVLLGEPIFVGKTGRDLMVAVDLSQSMEQKDYQLDDETVSRLTALKSLLVSFSEQRKGDRLGLIVFGSGAYLQVPFTEDLTLWQTLLTQMDTQMAGPATAIGDAIGLSIRAFENSSTEQRVLLLVTDGSDTSSRLDPVDAARVAATDGIQIYTLGMGSINTLGDDKVDFNTLNKIAVVSNGKSFEASDSNAIAKVLAQVNDIAPASYQQQSYLAKTELYPYLVGPMIILYTLVWSGLALASFVARRKAIKYESVYQGVINASDNSENKQVADSLKEEA</sequence>
<evidence type="ECO:0000259" key="2">
    <source>
        <dbReference type="PROSITE" id="PS50234"/>
    </source>
</evidence>
<keyword evidence="1" id="KW-0812">Transmembrane</keyword>
<dbReference type="InterPro" id="IPR002035">
    <property type="entry name" value="VWF_A"/>
</dbReference>
<keyword evidence="4" id="KW-1185">Reference proteome</keyword>
<name>A0A9X1ZLN9_9GAMM</name>
<accession>A0A9X1ZLN9</accession>
<dbReference type="PANTHER" id="PTHR22550">
    <property type="entry name" value="SPORE GERMINATION PROTEIN"/>
    <property type="match status" value="1"/>
</dbReference>
<dbReference type="Pfam" id="PF00092">
    <property type="entry name" value="VWA"/>
    <property type="match status" value="1"/>
</dbReference>
<proteinExistence type="predicted"/>
<dbReference type="Proteomes" id="UP001139293">
    <property type="component" value="Unassembled WGS sequence"/>
</dbReference>
<evidence type="ECO:0000313" key="3">
    <source>
        <dbReference type="EMBL" id="MCL1140188.1"/>
    </source>
</evidence>
<gene>
    <name evidence="3" type="ORF">L2740_16745</name>
</gene>
<dbReference type="InterPro" id="IPR050768">
    <property type="entry name" value="UPF0353/GerABKA_families"/>
</dbReference>
<evidence type="ECO:0000256" key="1">
    <source>
        <dbReference type="SAM" id="Phobius"/>
    </source>
</evidence>
<dbReference type="PANTHER" id="PTHR22550:SF18">
    <property type="entry name" value="VWFA DOMAIN-CONTAINING PROTEIN"/>
    <property type="match status" value="1"/>
</dbReference>
<feature type="domain" description="VWFA" evidence="2">
    <location>
        <begin position="96"/>
        <end position="279"/>
    </location>
</feature>
<comment type="caution">
    <text evidence="3">The sequence shown here is derived from an EMBL/GenBank/DDBJ whole genome shotgun (WGS) entry which is preliminary data.</text>
</comment>
<evidence type="ECO:0000313" key="4">
    <source>
        <dbReference type="Proteomes" id="UP001139293"/>
    </source>
</evidence>
<dbReference type="RefSeq" id="WP_248951231.1">
    <property type="nucleotide sequence ID" value="NZ_JAKILB010000012.1"/>
</dbReference>
<feature type="transmembrane region" description="Helical" evidence="1">
    <location>
        <begin position="6"/>
        <end position="23"/>
    </location>
</feature>
<dbReference type="AlphaFoldDB" id="A0A9X1ZLN9"/>
<dbReference type="PROSITE" id="PS50234">
    <property type="entry name" value="VWFA"/>
    <property type="match status" value="1"/>
</dbReference>
<dbReference type="Gene3D" id="3.40.50.410">
    <property type="entry name" value="von Willebrand factor, type A domain"/>
    <property type="match status" value="1"/>
</dbReference>
<keyword evidence="1" id="KW-1133">Transmembrane helix</keyword>
<dbReference type="EMBL" id="JAKILB010000012">
    <property type="protein sequence ID" value="MCL1140188.1"/>
    <property type="molecule type" value="Genomic_DNA"/>
</dbReference>
<feature type="transmembrane region" description="Helical" evidence="1">
    <location>
        <begin position="298"/>
        <end position="323"/>
    </location>
</feature>
<dbReference type="SUPFAM" id="SSF53300">
    <property type="entry name" value="vWA-like"/>
    <property type="match status" value="1"/>
</dbReference>
<keyword evidence="1" id="KW-0472">Membrane</keyword>
<dbReference type="SMART" id="SM00327">
    <property type="entry name" value="VWA"/>
    <property type="match status" value="1"/>
</dbReference>
<organism evidence="3 4">
    <name type="scientific">Shewanella pneumatophori</name>
    <dbReference type="NCBI Taxonomy" id="314092"/>
    <lineage>
        <taxon>Bacteria</taxon>
        <taxon>Pseudomonadati</taxon>
        <taxon>Pseudomonadota</taxon>
        <taxon>Gammaproteobacteria</taxon>
        <taxon>Alteromonadales</taxon>
        <taxon>Shewanellaceae</taxon>
        <taxon>Shewanella</taxon>
    </lineage>
</organism>